<gene>
    <name evidence="1" type="ORF">BLA29_000977</name>
</gene>
<protein>
    <submittedName>
        <fullName evidence="1">Uncharacterized protein</fullName>
    </submittedName>
</protein>
<proteinExistence type="predicted"/>
<comment type="caution">
    <text evidence="1">The sequence shown here is derived from an EMBL/GenBank/DDBJ whole genome shotgun (WGS) entry which is preliminary data.</text>
</comment>
<dbReference type="AlphaFoldDB" id="A0A1Y3BCN1"/>
<dbReference type="EMBL" id="MUJZ01030886">
    <property type="protein sequence ID" value="OTF77784.1"/>
    <property type="molecule type" value="Genomic_DNA"/>
</dbReference>
<reference evidence="1 2" key="1">
    <citation type="submission" date="2017-03" db="EMBL/GenBank/DDBJ databases">
        <title>Genome Survey of Euroglyphus maynei.</title>
        <authorList>
            <person name="Arlian L.G."/>
            <person name="Morgan M.S."/>
            <person name="Rider S.D."/>
        </authorList>
    </citation>
    <scope>NUCLEOTIDE SEQUENCE [LARGE SCALE GENOMIC DNA]</scope>
    <source>
        <strain evidence="1">Arlian Lab</strain>
        <tissue evidence="1">Whole body</tissue>
    </source>
</reference>
<evidence type="ECO:0000313" key="1">
    <source>
        <dbReference type="EMBL" id="OTF77784.1"/>
    </source>
</evidence>
<evidence type="ECO:0000313" key="2">
    <source>
        <dbReference type="Proteomes" id="UP000194236"/>
    </source>
</evidence>
<keyword evidence="2" id="KW-1185">Reference proteome</keyword>
<name>A0A1Y3BCN1_EURMA</name>
<accession>A0A1Y3BCN1</accession>
<dbReference type="Proteomes" id="UP000194236">
    <property type="component" value="Unassembled WGS sequence"/>
</dbReference>
<organism evidence="1 2">
    <name type="scientific">Euroglyphus maynei</name>
    <name type="common">Mayne's house dust mite</name>
    <dbReference type="NCBI Taxonomy" id="6958"/>
    <lineage>
        <taxon>Eukaryota</taxon>
        <taxon>Metazoa</taxon>
        <taxon>Ecdysozoa</taxon>
        <taxon>Arthropoda</taxon>
        <taxon>Chelicerata</taxon>
        <taxon>Arachnida</taxon>
        <taxon>Acari</taxon>
        <taxon>Acariformes</taxon>
        <taxon>Sarcoptiformes</taxon>
        <taxon>Astigmata</taxon>
        <taxon>Psoroptidia</taxon>
        <taxon>Analgoidea</taxon>
        <taxon>Pyroglyphidae</taxon>
        <taxon>Pyroglyphinae</taxon>
        <taxon>Euroglyphus</taxon>
    </lineage>
</organism>
<sequence>MASEVLATNQSRLGHDWIRFINAAIDLPGHDDKFTEKELVMVDNIRYMGQIDYLISFVNKHDKRYAV</sequence>